<organism evidence="2 3">
    <name type="scientific">Cardiocondyla obscurior</name>
    <dbReference type="NCBI Taxonomy" id="286306"/>
    <lineage>
        <taxon>Eukaryota</taxon>
        <taxon>Metazoa</taxon>
        <taxon>Ecdysozoa</taxon>
        <taxon>Arthropoda</taxon>
        <taxon>Hexapoda</taxon>
        <taxon>Insecta</taxon>
        <taxon>Pterygota</taxon>
        <taxon>Neoptera</taxon>
        <taxon>Endopterygota</taxon>
        <taxon>Hymenoptera</taxon>
        <taxon>Apocrita</taxon>
        <taxon>Aculeata</taxon>
        <taxon>Formicoidea</taxon>
        <taxon>Formicidae</taxon>
        <taxon>Myrmicinae</taxon>
        <taxon>Cardiocondyla</taxon>
    </lineage>
</organism>
<proteinExistence type="predicted"/>
<keyword evidence="3" id="KW-1185">Reference proteome</keyword>
<feature type="transmembrane region" description="Helical" evidence="1">
    <location>
        <begin position="12"/>
        <end position="30"/>
    </location>
</feature>
<keyword evidence="1" id="KW-0472">Membrane</keyword>
<evidence type="ECO:0000313" key="3">
    <source>
        <dbReference type="Proteomes" id="UP001430953"/>
    </source>
</evidence>
<protein>
    <recommendedName>
        <fullName evidence="4">Secreted protein</fullName>
    </recommendedName>
</protein>
<gene>
    <name evidence="2" type="ORF">PUN28_013951</name>
</gene>
<reference evidence="2 3" key="1">
    <citation type="submission" date="2023-03" db="EMBL/GenBank/DDBJ databases">
        <title>High recombination rates correlate with genetic variation in Cardiocondyla obscurior ants.</title>
        <authorList>
            <person name="Errbii M."/>
        </authorList>
    </citation>
    <scope>NUCLEOTIDE SEQUENCE [LARGE SCALE GENOMIC DNA]</scope>
    <source>
        <strain evidence="2">Alpha-2009</strain>
        <tissue evidence="2">Whole body</tissue>
    </source>
</reference>
<evidence type="ECO:0000256" key="1">
    <source>
        <dbReference type="SAM" id="Phobius"/>
    </source>
</evidence>
<name>A0AAW2F5E9_9HYME</name>
<sequence>MFTVLTNLILNFFFFLNTKNIICIFCYLYSRQQRRLLPCDPQRRTPLLPLPTSITTQALDEKQRRPCVIDD</sequence>
<evidence type="ECO:0008006" key="4">
    <source>
        <dbReference type="Google" id="ProtNLM"/>
    </source>
</evidence>
<dbReference type="Proteomes" id="UP001430953">
    <property type="component" value="Unassembled WGS sequence"/>
</dbReference>
<dbReference type="AlphaFoldDB" id="A0AAW2F5E9"/>
<dbReference type="EMBL" id="JADYXP020000014">
    <property type="protein sequence ID" value="KAL0110687.1"/>
    <property type="molecule type" value="Genomic_DNA"/>
</dbReference>
<evidence type="ECO:0000313" key="2">
    <source>
        <dbReference type="EMBL" id="KAL0110687.1"/>
    </source>
</evidence>
<keyword evidence="1" id="KW-0812">Transmembrane</keyword>
<accession>A0AAW2F5E9</accession>
<comment type="caution">
    <text evidence="2">The sequence shown here is derived from an EMBL/GenBank/DDBJ whole genome shotgun (WGS) entry which is preliminary data.</text>
</comment>
<keyword evidence="1" id="KW-1133">Transmembrane helix</keyword>